<proteinExistence type="predicted"/>
<sequence>MGIVTICHFQKFPRIFVEKSLENIPYQEDYPDDRDDNLWITIDNYKPPKTQIEWEETCFLDKSFHGYYTWPKRIRYSLNKREHYTQNNMIESANLIYNRFINKDFVIQVIQMMILDEKNEFNKTQFTMFKVVFK</sequence>
<evidence type="ECO:0000313" key="2">
    <source>
        <dbReference type="EMBL" id="CAF1512268.1"/>
    </source>
</evidence>
<organism evidence="3 4">
    <name type="scientific">Adineta steineri</name>
    <dbReference type="NCBI Taxonomy" id="433720"/>
    <lineage>
        <taxon>Eukaryota</taxon>
        <taxon>Metazoa</taxon>
        <taxon>Spiralia</taxon>
        <taxon>Gnathifera</taxon>
        <taxon>Rotifera</taxon>
        <taxon>Eurotatoria</taxon>
        <taxon>Bdelloidea</taxon>
        <taxon>Adinetida</taxon>
        <taxon>Adinetidae</taxon>
        <taxon>Adineta</taxon>
    </lineage>
</organism>
<name>A0A816EB51_9BILA</name>
<gene>
    <name evidence="2" type="ORF">BJG266_LOCUS43790</name>
    <name evidence="3" type="ORF">QVE165_LOCUS60724</name>
</gene>
<dbReference type="EMBL" id="CAJNOM010003620">
    <property type="protein sequence ID" value="CAF1647651.1"/>
    <property type="molecule type" value="Genomic_DNA"/>
</dbReference>
<evidence type="ECO:0000313" key="4">
    <source>
        <dbReference type="Proteomes" id="UP000663832"/>
    </source>
</evidence>
<evidence type="ECO:0000259" key="1">
    <source>
        <dbReference type="Pfam" id="PF23096"/>
    </source>
</evidence>
<keyword evidence="4" id="KW-1185">Reference proteome</keyword>
<dbReference type="AlphaFoldDB" id="A0A816EB51"/>
<dbReference type="Pfam" id="PF23096">
    <property type="entry name" value="HEAT_PSME4"/>
    <property type="match status" value="1"/>
</dbReference>
<evidence type="ECO:0000313" key="3">
    <source>
        <dbReference type="EMBL" id="CAF1647651.1"/>
    </source>
</evidence>
<dbReference type="Proteomes" id="UP000663832">
    <property type="component" value="Unassembled WGS sequence"/>
</dbReference>
<accession>A0A816EB51</accession>
<dbReference type="OrthoDB" id="17907at2759"/>
<dbReference type="InterPro" id="IPR055455">
    <property type="entry name" value="HEAT_PSME4"/>
</dbReference>
<dbReference type="EMBL" id="CAJNOI010003271">
    <property type="protein sequence ID" value="CAF1512268.1"/>
    <property type="molecule type" value="Genomic_DNA"/>
</dbReference>
<feature type="domain" description="Proteasome activator complex subunit 4-like HEAT repeat-like" evidence="1">
    <location>
        <begin position="34"/>
        <end position="133"/>
    </location>
</feature>
<comment type="caution">
    <text evidence="3">The sequence shown here is derived from an EMBL/GenBank/DDBJ whole genome shotgun (WGS) entry which is preliminary data.</text>
</comment>
<dbReference type="Proteomes" id="UP000663877">
    <property type="component" value="Unassembled WGS sequence"/>
</dbReference>
<reference evidence="3" key="1">
    <citation type="submission" date="2021-02" db="EMBL/GenBank/DDBJ databases">
        <authorList>
            <person name="Nowell W R."/>
        </authorList>
    </citation>
    <scope>NUCLEOTIDE SEQUENCE</scope>
</reference>
<protein>
    <recommendedName>
        <fullName evidence="1">Proteasome activator complex subunit 4-like HEAT repeat-like domain-containing protein</fullName>
    </recommendedName>
</protein>